<dbReference type="RefSeq" id="WP_053595788.1">
    <property type="nucleotide sequence ID" value="NZ_CP067341.1"/>
</dbReference>
<accession>A0ABX7ALG6</accession>
<evidence type="ECO:0000313" key="1">
    <source>
        <dbReference type="EMBL" id="QQP10737.1"/>
    </source>
</evidence>
<keyword evidence="2" id="KW-1185">Reference proteome</keyword>
<reference evidence="1 2" key="1">
    <citation type="submission" date="2020-01" db="EMBL/GenBank/DDBJ databases">
        <authorList>
            <person name="Liu G."/>
            <person name="Liu B."/>
        </authorList>
    </citation>
    <scope>NUCLEOTIDE SEQUENCE [LARGE SCALE GENOMIC DNA]</scope>
    <source>
        <strain evidence="1 2">FJAT-51161</strain>
    </source>
</reference>
<name>A0ABX7ALG6_9BACI</name>
<proteinExistence type="predicted"/>
<dbReference type="EMBL" id="CP067341">
    <property type="protein sequence ID" value="QQP10737.1"/>
    <property type="molecule type" value="Genomic_DNA"/>
</dbReference>
<sequence length="339" mass="38949">MFSTGAGSAWLTKYVVDKYGKENTIILITDTKWEDEDNYRFMKEVADYIGIEITEKSDGRTPEDIFRKDLYFGNFGTAPCSKELKMKQTFLYIQELIEQGILPILYFGIDYKEARRAPRLAYNYKHNVDVFEDGVELRFPLIAEIDGEPVNGKQLIHNRDFLNSDKMPKVYNKEIYESLESQGATICTANPKHEIENNWGIKLPRMYSAVEEAAKDKSNMKANELLEKGVKGFSHANCGGICVKGGMGHYSVLYAVWEDRYLKMEKLEREINDAQIAKNGRRYTILSKLIPTGELDEKGKEKKKKVPYSLEEYRLEVLEGDINSNVEVEENTIACECVF</sequence>
<protein>
    <recommendedName>
        <fullName evidence="3">Phosphoadenosine phosphosulphate reductase domain-containing protein</fullName>
    </recommendedName>
</protein>
<organism evidence="1 2">
    <name type="scientific">Lysinibacillus agricola</name>
    <dbReference type="NCBI Taxonomy" id="2590012"/>
    <lineage>
        <taxon>Bacteria</taxon>
        <taxon>Bacillati</taxon>
        <taxon>Bacillota</taxon>
        <taxon>Bacilli</taxon>
        <taxon>Bacillales</taxon>
        <taxon>Bacillaceae</taxon>
        <taxon>Lysinibacillus</taxon>
    </lineage>
</organism>
<evidence type="ECO:0008006" key="3">
    <source>
        <dbReference type="Google" id="ProtNLM"/>
    </source>
</evidence>
<dbReference type="Proteomes" id="UP000596049">
    <property type="component" value="Chromosome"/>
</dbReference>
<gene>
    <name evidence="1" type="ORF">FJQ98_15945</name>
</gene>
<evidence type="ECO:0000313" key="2">
    <source>
        <dbReference type="Proteomes" id="UP000596049"/>
    </source>
</evidence>